<dbReference type="GeneTree" id="ENSGT00390000012708"/>
<reference evidence="2" key="1">
    <citation type="submission" date="2025-08" db="UniProtKB">
        <authorList>
            <consortium name="Ensembl"/>
        </authorList>
    </citation>
    <scope>IDENTIFICATION</scope>
</reference>
<dbReference type="Proteomes" id="UP000694388">
    <property type="component" value="Unplaced"/>
</dbReference>
<dbReference type="PANTHER" id="PTHR14375">
    <property type="entry name" value="SIMILAR TO RIKEN CDNA 4931414P19"/>
    <property type="match status" value="1"/>
</dbReference>
<feature type="region of interest" description="Disordered" evidence="1">
    <location>
        <begin position="222"/>
        <end position="248"/>
    </location>
</feature>
<reference evidence="2" key="2">
    <citation type="submission" date="2025-09" db="UniProtKB">
        <authorList>
            <consortium name="Ensembl"/>
        </authorList>
    </citation>
    <scope>IDENTIFICATION</scope>
</reference>
<evidence type="ECO:0000256" key="1">
    <source>
        <dbReference type="SAM" id="MobiDB-lite"/>
    </source>
</evidence>
<name>A0A8C4WX58_EPTBU</name>
<keyword evidence="3" id="KW-1185">Reference proteome</keyword>
<protein>
    <submittedName>
        <fullName evidence="2">Chromosome 14 open reading frame 93</fullName>
    </submittedName>
</protein>
<dbReference type="InterPro" id="IPR028101">
    <property type="entry name" value="DUF4616"/>
</dbReference>
<dbReference type="PANTHER" id="PTHR14375:SF2">
    <property type="entry name" value="SIMILAR TO RIKEN CDNA 4931414P19"/>
    <property type="match status" value="1"/>
</dbReference>
<dbReference type="Ensembl" id="ENSEBUT00000017406.1">
    <property type="protein sequence ID" value="ENSEBUP00000016830.1"/>
    <property type="gene ID" value="ENSEBUG00000010553.1"/>
</dbReference>
<dbReference type="Pfam" id="PF15394">
    <property type="entry name" value="DUF4616"/>
    <property type="match status" value="2"/>
</dbReference>
<organism evidence="2 3">
    <name type="scientific">Eptatretus burgeri</name>
    <name type="common">Inshore hagfish</name>
    <dbReference type="NCBI Taxonomy" id="7764"/>
    <lineage>
        <taxon>Eukaryota</taxon>
        <taxon>Metazoa</taxon>
        <taxon>Chordata</taxon>
        <taxon>Craniata</taxon>
        <taxon>Vertebrata</taxon>
        <taxon>Cyclostomata</taxon>
        <taxon>Myxini</taxon>
        <taxon>Myxiniformes</taxon>
        <taxon>Myxinidae</taxon>
        <taxon>Eptatretinae</taxon>
        <taxon>Eptatretus</taxon>
    </lineage>
</organism>
<proteinExistence type="predicted"/>
<dbReference type="AlphaFoldDB" id="A0A8C4WX58"/>
<evidence type="ECO:0000313" key="2">
    <source>
        <dbReference type="Ensembl" id="ENSEBUP00000016830.1"/>
    </source>
</evidence>
<evidence type="ECO:0000313" key="3">
    <source>
        <dbReference type="Proteomes" id="UP000694388"/>
    </source>
</evidence>
<sequence>MFVFFFTSLDLWYFSAFDSPMFVFVWADFITMSFSATIVYTPSGPEGSRENTSATTLNWGEHGAVSGQGAVTSPEHLLHLIYQRVEQAVTLAEEAREAHRANAMVMQELRAELQALRRGERTEVESREILDLKVECEDNGVESPVIDRELAGTDDAYFREQEQDTEIRDSSLDEYFPATNSKGKGEHSEVEPAVAATIVKYPAPECKEENFDNEGWEQPRTSVKHSQLACVTSSPRGPSGFTRRQSRRSGTSEIYRSPWASNHLASLQESNAFKRRKRDLVISKLVHRIHNQQGNDKRFNGAEGLKSPWNMTVLRFLLDRLREELSDSENFYADKELKGACVSYFLTKRREYRNSQNPDRSLREREEKKLRSRRYRLFGNRTSTVKHFLVDDQNLWEGVTEELMSDEEDSTMEPGVWVARPPRFRTPALTDLCRRLDIASRHGARPNRVLGPPSDRPPSQEAYHLSTRLVCLDSLQGPIIDHDGTLSFSLDEQGEERISCSRDDIGPQPLI</sequence>
<accession>A0A8C4WX58</accession>
<feature type="compositionally biased region" description="Polar residues" evidence="1">
    <location>
        <begin position="222"/>
        <end position="236"/>
    </location>
</feature>